<evidence type="ECO:0000313" key="2">
    <source>
        <dbReference type="Proteomes" id="UP000887116"/>
    </source>
</evidence>
<dbReference type="GO" id="GO:0006260">
    <property type="term" value="P:DNA replication"/>
    <property type="evidence" value="ECO:0007669"/>
    <property type="project" value="TreeGrafter"/>
</dbReference>
<name>A0A8X6GHI3_TRICU</name>
<dbReference type="Proteomes" id="UP000887116">
    <property type="component" value="Unassembled WGS sequence"/>
</dbReference>
<dbReference type="AlphaFoldDB" id="A0A8X6GHI3"/>
<dbReference type="GO" id="GO:0004386">
    <property type="term" value="F:helicase activity"/>
    <property type="evidence" value="ECO:0007669"/>
    <property type="project" value="UniProtKB-KW"/>
</dbReference>
<evidence type="ECO:0000313" key="1">
    <source>
        <dbReference type="EMBL" id="GFR04861.1"/>
    </source>
</evidence>
<reference evidence="1" key="1">
    <citation type="submission" date="2020-07" db="EMBL/GenBank/DDBJ databases">
        <title>Multicomponent nature underlies the extraordinary mechanical properties of spider dragline silk.</title>
        <authorList>
            <person name="Kono N."/>
            <person name="Nakamura H."/>
            <person name="Mori M."/>
            <person name="Yoshida Y."/>
            <person name="Ohtoshi R."/>
            <person name="Malay A.D."/>
            <person name="Moran D.A.P."/>
            <person name="Tomita M."/>
            <person name="Numata K."/>
            <person name="Arakawa K."/>
        </authorList>
    </citation>
    <scope>NUCLEOTIDE SEQUENCE</scope>
</reference>
<protein>
    <submittedName>
        <fullName evidence="1">ATP-dependent DNA helicase</fullName>
    </submittedName>
</protein>
<dbReference type="OrthoDB" id="6428367at2759"/>
<comment type="caution">
    <text evidence="1">The sequence shown here is derived from an EMBL/GenBank/DDBJ whole genome shotgun (WGS) entry which is preliminary data.</text>
</comment>
<keyword evidence="1" id="KW-0378">Hydrolase</keyword>
<dbReference type="GO" id="GO:0005657">
    <property type="term" value="C:replication fork"/>
    <property type="evidence" value="ECO:0007669"/>
    <property type="project" value="TreeGrafter"/>
</dbReference>
<keyword evidence="1" id="KW-0347">Helicase</keyword>
<dbReference type="EMBL" id="BMAO01025786">
    <property type="protein sequence ID" value="GFR04861.1"/>
    <property type="molecule type" value="Genomic_DNA"/>
</dbReference>
<accession>A0A8X6GHI3</accession>
<organism evidence="1 2">
    <name type="scientific">Trichonephila clavata</name>
    <name type="common">Joro spider</name>
    <name type="synonym">Nephila clavata</name>
    <dbReference type="NCBI Taxonomy" id="2740835"/>
    <lineage>
        <taxon>Eukaryota</taxon>
        <taxon>Metazoa</taxon>
        <taxon>Ecdysozoa</taxon>
        <taxon>Arthropoda</taxon>
        <taxon>Chelicerata</taxon>
        <taxon>Arachnida</taxon>
        <taxon>Araneae</taxon>
        <taxon>Araneomorphae</taxon>
        <taxon>Entelegynae</taxon>
        <taxon>Araneoidea</taxon>
        <taxon>Nephilidae</taxon>
        <taxon>Trichonephila</taxon>
    </lineage>
</organism>
<keyword evidence="1" id="KW-0547">Nucleotide-binding</keyword>
<dbReference type="SUPFAM" id="SSF52540">
    <property type="entry name" value="P-loop containing nucleoside triphosphate hydrolases"/>
    <property type="match status" value="1"/>
</dbReference>
<gene>
    <name evidence="1" type="primary">BOX15_Mlig030955g1</name>
    <name evidence="1" type="ORF">TNCT_512101</name>
</gene>
<dbReference type="InterPro" id="IPR027417">
    <property type="entry name" value="P-loop_NTPase"/>
</dbReference>
<keyword evidence="1" id="KW-0067">ATP-binding</keyword>
<proteinExistence type="predicted"/>
<keyword evidence="2" id="KW-1185">Reference proteome</keyword>
<dbReference type="PANTHER" id="PTHR23274">
    <property type="entry name" value="DNA HELICASE-RELATED"/>
    <property type="match status" value="1"/>
</dbReference>
<dbReference type="PANTHER" id="PTHR23274:SF48">
    <property type="entry name" value="ATP-DEPENDENT DNA HELICASE"/>
    <property type="match status" value="1"/>
</dbReference>
<sequence>MVIRNTDAPRLCYGTRLIVKKLMLHVVQATLLKECAKGENVFIPRIPIIPSDNTIQFKRIQFPLKLCFVMIINKSQGQSLGIAGIDLQTPCFSHNEQLFVACSRVGKEENLFVRTPNGTAKNVVYHIALR</sequence>